<accession>A0A158R4G6</accession>
<keyword evidence="1" id="KW-1185">Reference proteome</keyword>
<evidence type="ECO:0000313" key="2">
    <source>
        <dbReference type="WBParaSite" id="SMUV_0000337001-mRNA-1"/>
    </source>
</evidence>
<name>A0A158R4G6_9BILA</name>
<dbReference type="Gene3D" id="1.25.10.10">
    <property type="entry name" value="Leucine-rich Repeat Variant"/>
    <property type="match status" value="2"/>
</dbReference>
<reference evidence="2" key="1">
    <citation type="submission" date="2016-04" db="UniProtKB">
        <authorList>
            <consortium name="WormBaseParasite"/>
        </authorList>
    </citation>
    <scope>IDENTIFICATION</scope>
</reference>
<proteinExistence type="predicted"/>
<dbReference type="Proteomes" id="UP000046393">
    <property type="component" value="Unplaced"/>
</dbReference>
<dbReference type="InterPro" id="IPR016024">
    <property type="entry name" value="ARM-type_fold"/>
</dbReference>
<evidence type="ECO:0000313" key="1">
    <source>
        <dbReference type="Proteomes" id="UP000046393"/>
    </source>
</evidence>
<dbReference type="InterPro" id="IPR011989">
    <property type="entry name" value="ARM-like"/>
</dbReference>
<dbReference type="SUPFAM" id="SSF48371">
    <property type="entry name" value="ARM repeat"/>
    <property type="match status" value="1"/>
</dbReference>
<protein>
    <submittedName>
        <fullName evidence="2">HEAT repeat-containing protein 1</fullName>
    </submittedName>
</protein>
<sequence>MTIGFAEECIPFKFEIKMSLTNVFQLDGISSTSSESSDLTLPHDDTIIESLGSYEFDVRLQLNPDVADKCDMFQTINGLSTIAKRDPQWFLKFLRKGELVKQLEILLDDERWEVQHQTVKFLHDALPTFGNNTEFCMSYLLSAIVMKLSSSKLTVRRITNHLLTVYLKINPNIVLIVQKVIVNYLTQPVVDADAQYTMLNEIPNLFITECNDKNWQILTDGLVKVAESTSSRNAKKAVEVQKLLEAFLKKDKLKTPLNFLNLEDGNAHENASIFDKKDHNDIRLNMASSNKRYRFRVIPEELFNTLQPENDPATKIAGLEQIKLIMANVSAEDIRKIVPHLHSYFVALGKVLEDPDENIKFNCLEIIKLSIHKFVGHLDDHVQVISFVF</sequence>
<organism evidence="1 2">
    <name type="scientific">Syphacia muris</name>
    <dbReference type="NCBI Taxonomy" id="451379"/>
    <lineage>
        <taxon>Eukaryota</taxon>
        <taxon>Metazoa</taxon>
        <taxon>Ecdysozoa</taxon>
        <taxon>Nematoda</taxon>
        <taxon>Chromadorea</taxon>
        <taxon>Rhabditida</taxon>
        <taxon>Spirurina</taxon>
        <taxon>Oxyuridomorpha</taxon>
        <taxon>Oxyuroidea</taxon>
        <taxon>Oxyuridae</taxon>
        <taxon>Syphacia</taxon>
    </lineage>
</organism>
<dbReference type="WBParaSite" id="SMUV_0000337001-mRNA-1">
    <property type="protein sequence ID" value="SMUV_0000337001-mRNA-1"/>
    <property type="gene ID" value="SMUV_0000337001"/>
</dbReference>
<dbReference type="AlphaFoldDB" id="A0A158R4G6"/>